<dbReference type="GO" id="GO:0004029">
    <property type="term" value="F:aldehyde dehydrogenase (NAD+) activity"/>
    <property type="evidence" value="ECO:0007669"/>
    <property type="project" value="TreeGrafter"/>
</dbReference>
<dbReference type="GO" id="GO:0005737">
    <property type="term" value="C:cytoplasm"/>
    <property type="evidence" value="ECO:0007669"/>
    <property type="project" value="TreeGrafter"/>
</dbReference>
<keyword evidence="3" id="KW-1185">Reference proteome</keyword>
<dbReference type="OrthoDB" id="2130169at2759"/>
<dbReference type="PANTHER" id="PTHR48079">
    <property type="entry name" value="PROTEIN YEEZ"/>
    <property type="match status" value="1"/>
</dbReference>
<keyword evidence="1" id="KW-1133">Transmembrane helix</keyword>
<dbReference type="InterPro" id="IPR051783">
    <property type="entry name" value="NAD(P)-dependent_oxidoreduct"/>
</dbReference>
<dbReference type="EMBL" id="ML977155">
    <property type="protein sequence ID" value="KAF1986696.1"/>
    <property type="molecule type" value="Genomic_DNA"/>
</dbReference>
<keyword evidence="1" id="KW-0472">Membrane</keyword>
<dbReference type="Proteomes" id="UP000800041">
    <property type="component" value="Unassembled WGS sequence"/>
</dbReference>
<evidence type="ECO:0000256" key="1">
    <source>
        <dbReference type="SAM" id="Phobius"/>
    </source>
</evidence>
<evidence type="ECO:0000313" key="3">
    <source>
        <dbReference type="Proteomes" id="UP000800041"/>
    </source>
</evidence>
<organism evidence="2 3">
    <name type="scientific">Aulographum hederae CBS 113979</name>
    <dbReference type="NCBI Taxonomy" id="1176131"/>
    <lineage>
        <taxon>Eukaryota</taxon>
        <taxon>Fungi</taxon>
        <taxon>Dikarya</taxon>
        <taxon>Ascomycota</taxon>
        <taxon>Pezizomycotina</taxon>
        <taxon>Dothideomycetes</taxon>
        <taxon>Pleosporomycetidae</taxon>
        <taxon>Aulographales</taxon>
        <taxon>Aulographaceae</taxon>
    </lineage>
</organism>
<proteinExistence type="predicted"/>
<name>A0A6G1H0F2_9PEZI</name>
<dbReference type="Gene3D" id="3.40.50.720">
    <property type="entry name" value="NAD(P)-binding Rossmann-like Domain"/>
    <property type="match status" value="1"/>
</dbReference>
<dbReference type="SUPFAM" id="SSF51735">
    <property type="entry name" value="NAD(P)-binding Rossmann-fold domains"/>
    <property type="match status" value="1"/>
</dbReference>
<keyword evidence="1" id="KW-0812">Transmembrane</keyword>
<gene>
    <name evidence="2" type="ORF">K402DRAFT_393315</name>
</gene>
<sequence>MSPLQPPAPLPTLFITGALGYIGGTFLTVLKRSQPSILVRALVRDSAQADILSSFYGWTVTPVIGSLDDFSLLQQEAAKADIVIQGCGDYRDAVVALMQGTTLNPKHKSSKASERPIFIQISGSSSVGGNVLGENSPRVWSDVADWDDMMVLDESRTSVRTDKAVRKASAEMNVRALTLAPPTIIGRGLGAGRIETHQRTMYDFIMKNGAVFLGGEGTNAWSTLSIEDLGRACVFLLEEAMKGDETRVQFGENGYYFIEAFELSLADRTKACAERLYKEGKIATPEVQMKTVEEIKSEYGVFAAYLFASSCRIKADKLRSLGWKPLDLDWSRMVQEAPGYRC</sequence>
<dbReference type="AlphaFoldDB" id="A0A6G1H0F2"/>
<feature type="transmembrane region" description="Helical" evidence="1">
    <location>
        <begin position="12"/>
        <end position="30"/>
    </location>
</feature>
<evidence type="ECO:0000313" key="2">
    <source>
        <dbReference type="EMBL" id="KAF1986696.1"/>
    </source>
</evidence>
<dbReference type="PANTHER" id="PTHR48079:SF6">
    <property type="entry name" value="NAD(P)-BINDING DOMAIN-CONTAINING PROTEIN-RELATED"/>
    <property type="match status" value="1"/>
</dbReference>
<protein>
    <submittedName>
        <fullName evidence="2">NAD(P)-binding protein</fullName>
    </submittedName>
</protein>
<accession>A0A6G1H0F2</accession>
<reference evidence="2" key="1">
    <citation type="journal article" date="2020" name="Stud. Mycol.">
        <title>101 Dothideomycetes genomes: a test case for predicting lifestyles and emergence of pathogens.</title>
        <authorList>
            <person name="Haridas S."/>
            <person name="Albert R."/>
            <person name="Binder M."/>
            <person name="Bloem J."/>
            <person name="Labutti K."/>
            <person name="Salamov A."/>
            <person name="Andreopoulos B."/>
            <person name="Baker S."/>
            <person name="Barry K."/>
            <person name="Bills G."/>
            <person name="Bluhm B."/>
            <person name="Cannon C."/>
            <person name="Castanera R."/>
            <person name="Culley D."/>
            <person name="Daum C."/>
            <person name="Ezra D."/>
            <person name="Gonzalez J."/>
            <person name="Henrissat B."/>
            <person name="Kuo A."/>
            <person name="Liang C."/>
            <person name="Lipzen A."/>
            <person name="Lutzoni F."/>
            <person name="Magnuson J."/>
            <person name="Mondo S."/>
            <person name="Nolan M."/>
            <person name="Ohm R."/>
            <person name="Pangilinan J."/>
            <person name="Park H.-J."/>
            <person name="Ramirez L."/>
            <person name="Alfaro M."/>
            <person name="Sun H."/>
            <person name="Tritt A."/>
            <person name="Yoshinaga Y."/>
            <person name="Zwiers L.-H."/>
            <person name="Turgeon B."/>
            <person name="Goodwin S."/>
            <person name="Spatafora J."/>
            <person name="Crous P."/>
            <person name="Grigoriev I."/>
        </authorList>
    </citation>
    <scope>NUCLEOTIDE SEQUENCE</scope>
    <source>
        <strain evidence="2">CBS 113979</strain>
    </source>
</reference>
<dbReference type="InterPro" id="IPR036291">
    <property type="entry name" value="NAD(P)-bd_dom_sf"/>
</dbReference>